<evidence type="ECO:0000256" key="1">
    <source>
        <dbReference type="ARBA" id="ARBA00004651"/>
    </source>
</evidence>
<dbReference type="Proteomes" id="UP000198520">
    <property type="component" value="Unassembled WGS sequence"/>
</dbReference>
<dbReference type="PANTHER" id="PTHR36115:SF6">
    <property type="entry name" value="PROLINE-RICH ANTIGEN HOMOLOG"/>
    <property type="match status" value="1"/>
</dbReference>
<feature type="transmembrane region" description="Helical" evidence="6">
    <location>
        <begin position="35"/>
        <end position="58"/>
    </location>
</feature>
<name>A0A1I2CFH3_9MICO</name>
<dbReference type="Pfam" id="PF06271">
    <property type="entry name" value="RDD"/>
    <property type="match status" value="1"/>
</dbReference>
<keyword evidence="9" id="KW-1185">Reference proteome</keyword>
<protein>
    <submittedName>
        <fullName evidence="8">Uncharacterized membrane protein YckC, RDD family</fullName>
    </submittedName>
</protein>
<evidence type="ECO:0000256" key="4">
    <source>
        <dbReference type="ARBA" id="ARBA00022989"/>
    </source>
</evidence>
<accession>A0A1I2CFH3</accession>
<sequence length="175" mass="19307">MSSDSQHPYGQPASPYSQPYPAPQGPAYASWGQRVLATLIDSAVVAFVPWLFFIFAIVTSEVTEHAFREPTSEPSGPGYVALVVGGVLYVALWFWNRIHRQGTTGQSVGKKVLGIRLVSQTTGQPVGRGTVFLREIAHVADAPLYLGYLWPLWDTQRQTFADKIMTTVVVREGNR</sequence>
<evidence type="ECO:0000256" key="2">
    <source>
        <dbReference type="ARBA" id="ARBA00022475"/>
    </source>
</evidence>
<comment type="subcellular location">
    <subcellularLocation>
        <location evidence="1">Cell membrane</location>
        <topology evidence="1">Multi-pass membrane protein</topology>
    </subcellularLocation>
</comment>
<evidence type="ECO:0000313" key="9">
    <source>
        <dbReference type="Proteomes" id="UP000198520"/>
    </source>
</evidence>
<keyword evidence="2" id="KW-1003">Cell membrane</keyword>
<dbReference type="STRING" id="285351.SAMN04488035_0108"/>
<evidence type="ECO:0000313" key="8">
    <source>
        <dbReference type="EMBL" id="SFE67107.1"/>
    </source>
</evidence>
<keyword evidence="5 6" id="KW-0472">Membrane</keyword>
<dbReference type="EMBL" id="FONZ01000001">
    <property type="protein sequence ID" value="SFE67107.1"/>
    <property type="molecule type" value="Genomic_DNA"/>
</dbReference>
<dbReference type="RefSeq" id="WP_093374169.1">
    <property type="nucleotide sequence ID" value="NZ_BNAN01000001.1"/>
</dbReference>
<keyword evidence="3 6" id="KW-0812">Transmembrane</keyword>
<keyword evidence="4 6" id="KW-1133">Transmembrane helix</keyword>
<evidence type="ECO:0000256" key="5">
    <source>
        <dbReference type="ARBA" id="ARBA00023136"/>
    </source>
</evidence>
<dbReference type="OrthoDB" id="9793824at2"/>
<dbReference type="PANTHER" id="PTHR36115">
    <property type="entry name" value="PROLINE-RICH ANTIGEN HOMOLOG-RELATED"/>
    <property type="match status" value="1"/>
</dbReference>
<dbReference type="GO" id="GO:0005886">
    <property type="term" value="C:plasma membrane"/>
    <property type="evidence" value="ECO:0007669"/>
    <property type="project" value="UniProtKB-SubCell"/>
</dbReference>
<dbReference type="AlphaFoldDB" id="A0A1I2CFH3"/>
<reference evidence="9" key="1">
    <citation type="submission" date="2016-10" db="EMBL/GenBank/DDBJ databases">
        <authorList>
            <person name="Varghese N."/>
            <person name="Submissions S."/>
        </authorList>
    </citation>
    <scope>NUCLEOTIDE SEQUENCE [LARGE SCALE GENOMIC DNA]</scope>
    <source>
        <strain evidence="9">DSM 19083</strain>
    </source>
</reference>
<evidence type="ECO:0000256" key="3">
    <source>
        <dbReference type="ARBA" id="ARBA00022692"/>
    </source>
</evidence>
<feature type="transmembrane region" description="Helical" evidence="6">
    <location>
        <begin position="78"/>
        <end position="95"/>
    </location>
</feature>
<evidence type="ECO:0000256" key="6">
    <source>
        <dbReference type="SAM" id="Phobius"/>
    </source>
</evidence>
<organism evidence="8 9">
    <name type="scientific">Flavimobilis marinus</name>
    <dbReference type="NCBI Taxonomy" id="285351"/>
    <lineage>
        <taxon>Bacteria</taxon>
        <taxon>Bacillati</taxon>
        <taxon>Actinomycetota</taxon>
        <taxon>Actinomycetes</taxon>
        <taxon>Micrococcales</taxon>
        <taxon>Jonesiaceae</taxon>
        <taxon>Flavimobilis</taxon>
    </lineage>
</organism>
<feature type="domain" description="RDD" evidence="7">
    <location>
        <begin position="28"/>
        <end position="165"/>
    </location>
</feature>
<dbReference type="InterPro" id="IPR010432">
    <property type="entry name" value="RDD"/>
</dbReference>
<proteinExistence type="predicted"/>
<evidence type="ECO:0000259" key="7">
    <source>
        <dbReference type="Pfam" id="PF06271"/>
    </source>
</evidence>
<gene>
    <name evidence="8" type="ORF">SAMN04488035_0108</name>
</gene>
<dbReference type="InterPro" id="IPR051791">
    <property type="entry name" value="Pra-immunoreactive"/>
</dbReference>